<dbReference type="GO" id="GO:0009279">
    <property type="term" value="C:cell outer membrane"/>
    <property type="evidence" value="ECO:0007669"/>
    <property type="project" value="UniProtKB-SubCell"/>
</dbReference>
<comment type="similarity">
    <text evidence="2">Belongs to the bacterial solute-binding protein 3 family.</text>
</comment>
<dbReference type="PROSITE" id="PS51257">
    <property type="entry name" value="PROKAR_LIPOPROTEIN"/>
    <property type="match status" value="1"/>
</dbReference>
<dbReference type="PANTHER" id="PTHR35936:SF32">
    <property type="entry name" value="MEMBRANE-BOUND LYTIC MUREIN TRANSGLYCOSYLASE F"/>
    <property type="match status" value="1"/>
</dbReference>
<evidence type="ECO:0000256" key="5">
    <source>
        <dbReference type="ARBA" id="ARBA00023237"/>
    </source>
</evidence>
<dbReference type="InterPro" id="IPR000189">
    <property type="entry name" value="Transglyc_AS"/>
</dbReference>
<evidence type="ECO:0000256" key="2">
    <source>
        <dbReference type="ARBA" id="ARBA00010333"/>
    </source>
</evidence>
<dbReference type="Gene3D" id="1.10.530.10">
    <property type="match status" value="1"/>
</dbReference>
<dbReference type="InterPro" id="IPR023703">
    <property type="entry name" value="MltF"/>
</dbReference>
<dbReference type="Gene3D" id="3.40.190.10">
    <property type="entry name" value="Periplasmic binding protein-like II"/>
    <property type="match status" value="2"/>
</dbReference>
<dbReference type="HAMAP" id="MF_02016">
    <property type="entry name" value="MltF"/>
    <property type="match status" value="1"/>
</dbReference>
<comment type="caution">
    <text evidence="8">Lacks conserved residue(s) required for the propagation of feature annotation.</text>
</comment>
<dbReference type="OrthoDB" id="9815002at2"/>
<comment type="domain">
    <text evidence="8">The N-terminal domain does not have lytic activity and probably modulates enzymatic activity. The C-terminal domain is the catalytic active domain.</text>
</comment>
<evidence type="ECO:0000313" key="11">
    <source>
        <dbReference type="EMBL" id="SDF82826.1"/>
    </source>
</evidence>
<dbReference type="NCBIfam" id="NF008112">
    <property type="entry name" value="PRK10859.1"/>
    <property type="match status" value="1"/>
</dbReference>
<dbReference type="GO" id="GO:0008933">
    <property type="term" value="F:peptidoglycan lytic transglycosylase activity"/>
    <property type="evidence" value="ECO:0007669"/>
    <property type="project" value="UniProtKB-UniRule"/>
</dbReference>
<dbReference type="RefSeq" id="WP_092523174.1">
    <property type="nucleotide sequence ID" value="NZ_FNCI01000002.1"/>
</dbReference>
<keyword evidence="12" id="KW-1185">Reference proteome</keyword>
<dbReference type="SUPFAM" id="SSF53850">
    <property type="entry name" value="Periplasmic binding protein-like II"/>
    <property type="match status" value="1"/>
</dbReference>
<feature type="region of interest" description="Disordered" evidence="9">
    <location>
        <begin position="454"/>
        <end position="476"/>
    </location>
</feature>
<feature type="region of interest" description="LT domain" evidence="8">
    <location>
        <begin position="259"/>
        <end position="476"/>
    </location>
</feature>
<name>A0A1G7P941_9GAMM</name>
<comment type="similarity">
    <text evidence="8">In the C-terminal section; belongs to the transglycosylase Slt family.</text>
</comment>
<dbReference type="SMART" id="SM00062">
    <property type="entry name" value="PBPb"/>
    <property type="match status" value="1"/>
</dbReference>
<comment type="catalytic activity">
    <reaction evidence="8">
        <text>Exolytic cleavage of the (1-&gt;4)-beta-glycosidic linkage between N-acetylmuramic acid (MurNAc) and N-acetylglucosamine (GlcNAc) residues in peptidoglycan, from either the reducing or the non-reducing ends of the peptidoglycan chains, with concomitant formation of a 1,6-anhydrobond in the MurNAc residue.</text>
        <dbReference type="EC" id="4.2.2.n1"/>
    </reaction>
</comment>
<evidence type="ECO:0000256" key="3">
    <source>
        <dbReference type="ARBA" id="ARBA00022729"/>
    </source>
</evidence>
<dbReference type="InterPro" id="IPR008258">
    <property type="entry name" value="Transglycosylase_SLT_dom_1"/>
</dbReference>
<dbReference type="STRING" id="284577.SAMN05216571_102192"/>
<comment type="similarity">
    <text evidence="8">In the N-terminal section; belongs to the bacterial solute-binding protein 3 family.</text>
</comment>
<dbReference type="Pfam" id="PF00497">
    <property type="entry name" value="SBP_bac_3"/>
    <property type="match status" value="1"/>
</dbReference>
<evidence type="ECO:0000256" key="1">
    <source>
        <dbReference type="ARBA" id="ARBA00007734"/>
    </source>
</evidence>
<evidence type="ECO:0000256" key="7">
    <source>
        <dbReference type="ARBA" id="ARBA00023316"/>
    </source>
</evidence>
<sequence precursor="true">MTRFSLGILLAAVLFMLAGCGDSHDLATPEETGVLKVATRNGATTYYLDRHETPAGPEFDLTRRFAEAQGWEIEWSVFDSTSQVLEALESGKVHLAAAGLTRLPSRDQRFTPGPSHTDIVEQLVCHRDMRPLPRQLEELTDVEIRVTAASSYSQQLASLVNDHTGIAFEEDPRSTEVLLEAVANRTLDCTVADSNIVKMVRRHFPHLEVAMNLTAGSTLGWYLPDGQEALAGEARQWMNSDAGQAAIEAMNERYYAYIGEFDFVDLRTLNRRIDDRLPNFVDLFIEAEKNTGMSADLLAALAYQESHWDPSAVSPTGVRGIMMLTRNTAESLGVTNRLDPEAAIEGGARYLADRHARLPEDIPEPDRTYLALASYNIGRGHLLDARELARSLGKNPDSWEDMKEVLPLKADKRYYPKTRYGYARGYEPVHYVKRIRNYMDVIAPAIAPYEPAEGDMQTAQAPYGAASQAPDTSQDG</sequence>
<dbReference type="Proteomes" id="UP000198641">
    <property type="component" value="Unassembled WGS sequence"/>
</dbReference>
<evidence type="ECO:0000256" key="6">
    <source>
        <dbReference type="ARBA" id="ARBA00023239"/>
    </source>
</evidence>
<gene>
    <name evidence="8" type="primary">mltF</name>
    <name evidence="11" type="ORF">SAMN05216571_102192</name>
</gene>
<comment type="function">
    <text evidence="8">Murein-degrading enzyme that degrades murein glycan strands and insoluble, high-molecular weight murein sacculi, with the concomitant formation of a 1,6-anhydromuramoyl product. Lytic transglycosylases (LTs) play an integral role in the metabolism of the peptidoglycan (PG) sacculus. Their lytic action creates space within the PG sacculus to allow for its expansion as well as for the insertion of various structures such as secretion systems and flagella.</text>
</comment>
<comment type="subcellular location">
    <subcellularLocation>
        <location evidence="8">Cell outer membrane</location>
        <topology evidence="8">Peripheral membrane protein</topology>
    </subcellularLocation>
    <text evidence="8">Attached to the inner leaflet of the outer membrane.</text>
</comment>
<evidence type="ECO:0000256" key="8">
    <source>
        <dbReference type="HAMAP-Rule" id="MF_02016"/>
    </source>
</evidence>
<evidence type="ECO:0000259" key="10">
    <source>
        <dbReference type="SMART" id="SM00062"/>
    </source>
</evidence>
<dbReference type="CDD" id="cd01009">
    <property type="entry name" value="PBP2_YfhD_N"/>
    <property type="match status" value="1"/>
</dbReference>
<evidence type="ECO:0000256" key="4">
    <source>
        <dbReference type="ARBA" id="ARBA00023136"/>
    </source>
</evidence>
<dbReference type="GO" id="GO:0071555">
    <property type="term" value="P:cell wall organization"/>
    <property type="evidence" value="ECO:0007669"/>
    <property type="project" value="UniProtKB-KW"/>
</dbReference>
<proteinExistence type="inferred from homology"/>
<keyword evidence="4 8" id="KW-0472">Membrane</keyword>
<accession>A0A1G7P941</accession>
<keyword evidence="3 8" id="KW-0732">Signal</keyword>
<dbReference type="AlphaFoldDB" id="A0A1G7P941"/>
<feature type="signal peptide" evidence="8">
    <location>
        <begin position="1"/>
        <end position="20"/>
    </location>
</feature>
<keyword evidence="5 8" id="KW-0998">Cell outer membrane</keyword>
<dbReference type="SUPFAM" id="SSF53955">
    <property type="entry name" value="Lysozyme-like"/>
    <property type="match status" value="1"/>
</dbReference>
<dbReference type="PROSITE" id="PS00922">
    <property type="entry name" value="TRANSGLYCOSYLASE"/>
    <property type="match status" value="1"/>
</dbReference>
<dbReference type="InterPro" id="IPR001638">
    <property type="entry name" value="Solute-binding_3/MltF_N"/>
</dbReference>
<keyword evidence="6 8" id="KW-0456">Lyase</keyword>
<dbReference type="CDD" id="cd13403">
    <property type="entry name" value="MLTF-like"/>
    <property type="match status" value="1"/>
</dbReference>
<dbReference type="EMBL" id="FNCI01000002">
    <property type="protein sequence ID" value="SDF82826.1"/>
    <property type="molecule type" value="Genomic_DNA"/>
</dbReference>
<dbReference type="Pfam" id="PF01464">
    <property type="entry name" value="SLT"/>
    <property type="match status" value="1"/>
</dbReference>
<dbReference type="InterPro" id="IPR023346">
    <property type="entry name" value="Lysozyme-like_dom_sf"/>
</dbReference>
<evidence type="ECO:0000313" key="12">
    <source>
        <dbReference type="Proteomes" id="UP000198641"/>
    </source>
</evidence>
<feature type="domain" description="Solute-binding protein family 3/N-terminal" evidence="10">
    <location>
        <begin position="34"/>
        <end position="258"/>
    </location>
</feature>
<reference evidence="11 12" key="1">
    <citation type="submission" date="2016-10" db="EMBL/GenBank/DDBJ databases">
        <authorList>
            <person name="de Groot N.N."/>
        </authorList>
    </citation>
    <scope>NUCLEOTIDE SEQUENCE [LARGE SCALE GENOMIC DNA]</scope>
    <source>
        <strain evidence="11 12">BH539</strain>
    </source>
</reference>
<protein>
    <recommendedName>
        <fullName evidence="8">Membrane-bound lytic murein transglycosylase F</fullName>
        <ecNumber evidence="8">4.2.2.n1</ecNumber>
    </recommendedName>
    <alternativeName>
        <fullName evidence="8">Murein lyase F</fullName>
    </alternativeName>
</protein>
<dbReference type="PANTHER" id="PTHR35936">
    <property type="entry name" value="MEMBRANE-BOUND LYTIC MUREIN TRANSGLYCOSYLASE F"/>
    <property type="match status" value="1"/>
</dbReference>
<organism evidence="11 12">
    <name type="scientific">Onishia taeanensis</name>
    <dbReference type="NCBI Taxonomy" id="284577"/>
    <lineage>
        <taxon>Bacteria</taxon>
        <taxon>Pseudomonadati</taxon>
        <taxon>Pseudomonadota</taxon>
        <taxon>Gammaproteobacteria</taxon>
        <taxon>Oceanospirillales</taxon>
        <taxon>Halomonadaceae</taxon>
        <taxon>Onishia</taxon>
    </lineage>
</organism>
<dbReference type="EC" id="4.2.2.n1" evidence="8"/>
<feature type="active site" evidence="8">
    <location>
        <position position="305"/>
    </location>
</feature>
<feature type="chain" id="PRO_5011802995" description="Membrane-bound lytic murein transglycosylase F" evidence="8">
    <location>
        <begin position="21"/>
        <end position="476"/>
    </location>
</feature>
<dbReference type="GO" id="GO:0016998">
    <property type="term" value="P:cell wall macromolecule catabolic process"/>
    <property type="evidence" value="ECO:0007669"/>
    <property type="project" value="UniProtKB-UniRule"/>
</dbReference>
<dbReference type="GO" id="GO:0009253">
    <property type="term" value="P:peptidoglycan catabolic process"/>
    <property type="evidence" value="ECO:0007669"/>
    <property type="project" value="TreeGrafter"/>
</dbReference>
<evidence type="ECO:0000256" key="9">
    <source>
        <dbReference type="SAM" id="MobiDB-lite"/>
    </source>
</evidence>
<keyword evidence="7 8" id="KW-0961">Cell wall biogenesis/degradation</keyword>
<comment type="similarity">
    <text evidence="1">Belongs to the transglycosylase Slt family.</text>
</comment>